<sequence length="83" mass="8964">MPPETPSWSGSPPVIIPSDPLNPALCSEKERWMIPEFTRRRLSSFLLDVAVGRPAAPLGMMQHGTDGFGGRNCSSCLPNVIVS</sequence>
<accession>A0A7J5Y4S1</accession>
<evidence type="ECO:0000313" key="2">
    <source>
        <dbReference type="Proteomes" id="UP000518266"/>
    </source>
</evidence>
<protein>
    <submittedName>
        <fullName evidence="1">Uncharacterized protein</fullName>
    </submittedName>
</protein>
<dbReference type="AlphaFoldDB" id="A0A7J5Y4S1"/>
<proteinExistence type="predicted"/>
<dbReference type="Proteomes" id="UP000518266">
    <property type="component" value="Unassembled WGS sequence"/>
</dbReference>
<keyword evidence="2" id="KW-1185">Reference proteome</keyword>
<gene>
    <name evidence="1" type="ORF">F7725_016089</name>
</gene>
<comment type="caution">
    <text evidence="1">The sequence shown here is derived from an EMBL/GenBank/DDBJ whole genome shotgun (WGS) entry which is preliminary data.</text>
</comment>
<dbReference type="EMBL" id="JAAKFY010000017">
    <property type="protein sequence ID" value="KAF3844041.1"/>
    <property type="molecule type" value="Genomic_DNA"/>
</dbReference>
<organism evidence="1 2">
    <name type="scientific">Dissostichus mawsoni</name>
    <name type="common">Antarctic cod</name>
    <dbReference type="NCBI Taxonomy" id="36200"/>
    <lineage>
        <taxon>Eukaryota</taxon>
        <taxon>Metazoa</taxon>
        <taxon>Chordata</taxon>
        <taxon>Craniata</taxon>
        <taxon>Vertebrata</taxon>
        <taxon>Euteleostomi</taxon>
        <taxon>Actinopterygii</taxon>
        <taxon>Neopterygii</taxon>
        <taxon>Teleostei</taxon>
        <taxon>Neoteleostei</taxon>
        <taxon>Acanthomorphata</taxon>
        <taxon>Eupercaria</taxon>
        <taxon>Perciformes</taxon>
        <taxon>Notothenioidei</taxon>
        <taxon>Nototheniidae</taxon>
        <taxon>Dissostichus</taxon>
    </lineage>
</organism>
<evidence type="ECO:0000313" key="1">
    <source>
        <dbReference type="EMBL" id="KAF3844041.1"/>
    </source>
</evidence>
<reference evidence="1 2" key="1">
    <citation type="submission" date="2020-03" db="EMBL/GenBank/DDBJ databases">
        <title>Dissostichus mawsoni Genome sequencing and assembly.</title>
        <authorList>
            <person name="Park H."/>
        </authorList>
    </citation>
    <scope>NUCLEOTIDE SEQUENCE [LARGE SCALE GENOMIC DNA]</scope>
    <source>
        <strain evidence="1">DM0001</strain>
        <tissue evidence="1">Muscle</tissue>
    </source>
</reference>
<name>A0A7J5Y4S1_DISMA</name>